<dbReference type="Proteomes" id="UP000598360">
    <property type="component" value="Unassembled WGS sequence"/>
</dbReference>
<proteinExistence type="predicted"/>
<dbReference type="Pfam" id="PF04149">
    <property type="entry name" value="DUF397"/>
    <property type="match status" value="1"/>
</dbReference>
<organism evidence="2 3">
    <name type="scientific">Saccharopolyspora montiporae</name>
    <dbReference type="NCBI Taxonomy" id="2781240"/>
    <lineage>
        <taxon>Bacteria</taxon>
        <taxon>Bacillati</taxon>
        <taxon>Actinomycetota</taxon>
        <taxon>Actinomycetes</taxon>
        <taxon>Pseudonocardiales</taxon>
        <taxon>Pseudonocardiaceae</taxon>
        <taxon>Saccharopolyspora</taxon>
    </lineage>
</organism>
<evidence type="ECO:0000313" key="2">
    <source>
        <dbReference type="EMBL" id="MBE9373221.1"/>
    </source>
</evidence>
<comment type="caution">
    <text evidence="2">The sequence shown here is derived from an EMBL/GenBank/DDBJ whole genome shotgun (WGS) entry which is preliminary data.</text>
</comment>
<evidence type="ECO:0000259" key="1">
    <source>
        <dbReference type="Pfam" id="PF04149"/>
    </source>
</evidence>
<feature type="domain" description="DUF397" evidence="1">
    <location>
        <begin position="17"/>
        <end position="69"/>
    </location>
</feature>
<dbReference type="RefSeq" id="WP_193926678.1">
    <property type="nucleotide sequence ID" value="NZ_JADEYC010000004.1"/>
</dbReference>
<gene>
    <name evidence="2" type="ORF">IQ251_02045</name>
</gene>
<reference evidence="2" key="1">
    <citation type="submission" date="2020-10" db="EMBL/GenBank/DDBJ databases">
        <title>Diversity and distribution of actinomycetes associated with coral in the coast of Hainan.</title>
        <authorList>
            <person name="Li F."/>
        </authorList>
    </citation>
    <scope>NUCLEOTIDE SEQUENCE</scope>
    <source>
        <strain evidence="2">HNM0983</strain>
    </source>
</reference>
<protein>
    <submittedName>
        <fullName evidence="2">DUF397 domain-containing protein</fullName>
    </submittedName>
</protein>
<name>A0A929FW69_9PSEU</name>
<dbReference type="AlphaFoldDB" id="A0A929FW69"/>
<accession>A0A929FW69</accession>
<evidence type="ECO:0000313" key="3">
    <source>
        <dbReference type="Proteomes" id="UP000598360"/>
    </source>
</evidence>
<sequence length="80" mass="8430">MTNFPQSHVTAGELDNATWRKSSFSNDQGQCVEVAPLADGSIAVRNSNRPDAGVVLFTGAEMAAWIEGCRAGEFDDLAGA</sequence>
<dbReference type="EMBL" id="JADEYC010000004">
    <property type="protein sequence ID" value="MBE9373221.1"/>
    <property type="molecule type" value="Genomic_DNA"/>
</dbReference>
<dbReference type="InterPro" id="IPR007278">
    <property type="entry name" value="DUF397"/>
</dbReference>
<keyword evidence="3" id="KW-1185">Reference proteome</keyword>